<dbReference type="PROSITE" id="PS50088">
    <property type="entry name" value="ANK_REPEAT"/>
    <property type="match status" value="1"/>
</dbReference>
<dbReference type="InterPro" id="IPR002110">
    <property type="entry name" value="Ankyrin_rpt"/>
</dbReference>
<organism evidence="4 5">
    <name type="scientific">Prorocentrum cordatum</name>
    <dbReference type="NCBI Taxonomy" id="2364126"/>
    <lineage>
        <taxon>Eukaryota</taxon>
        <taxon>Sar</taxon>
        <taxon>Alveolata</taxon>
        <taxon>Dinophyceae</taxon>
        <taxon>Prorocentrales</taxon>
        <taxon>Prorocentraceae</taxon>
        <taxon>Prorocentrum</taxon>
    </lineage>
</organism>
<proteinExistence type="predicted"/>
<dbReference type="SUPFAM" id="SSF88723">
    <property type="entry name" value="PIN domain-like"/>
    <property type="match status" value="1"/>
</dbReference>
<dbReference type="PANTHER" id="PTHR18934:SF145">
    <property type="entry name" value="ATP-DEPENDENT RNA HELICASE DHX57-RELATED"/>
    <property type="match status" value="1"/>
</dbReference>
<name>A0ABN9PS61_9DINO</name>
<dbReference type="Gene3D" id="3.40.50.1010">
    <property type="entry name" value="5'-nuclease"/>
    <property type="match status" value="1"/>
</dbReference>
<feature type="domain" description="Helicase ATP-binding" evidence="3">
    <location>
        <begin position="854"/>
        <end position="1017"/>
    </location>
</feature>
<dbReference type="InterPro" id="IPR036770">
    <property type="entry name" value="Ankyrin_rpt-contain_sf"/>
</dbReference>
<sequence>MTPVHHAAAAGCLQSCEVLVRAGANADAWDSQARDPLACVPAHLASTAAERAAWQRALRGAAVPRHCGAGGFYPATGVPRDMGVTGLLTFLRKQVNPELVELQLDAEAHCGERTLVLDLTSFCIWVFKECYAPGVAKRGCDLSFAAAYGDAQELVAEFAGALARYGLRLEAVADCPAGSQGLDELESAADEICKRGKERRAVAKRLVQVLEGVLSSHEFQSGDLPMPFLFARAVAAGLREAGVQIATAAGEADDLIGHRMRARRGLYLGVFGNDADFAVMRGCRLVANELFQLGSAASAGFPSLARLVADSTSPTAELWEVHLEDPGDRHQLQRVWADVWWCYGHGEECCEKGLDLNDVSPEGTAVSQFVHRAVCRGVWPLWAWPVHLHGLHVLPAVSDWCSPSALQELLRPLWETAYALLRAEGSSMVRISPADSGLKRQPWDGQRLPLLDVAGLPMDEKLRIWRLAAGGDARAAAERAAEAVRKPPNSDVAAAEAPKQLHVEQQGATSVALDAILEVLVGCDEGWSLAAAIVPAASKHLPDAGSLQRTIKEAGGLRRFCDAHADYLVFDPCDSGGFVSLVGAVRTLIWNIDKRDGALPFAAIQRIIYPRDPGCKEAVHAAGGLEAFCRTHAYALTSDGKSVRRATPGALVPGVRRASSGGPPAPSTPDPQAHSGAAAPAAREDAGRTAAVLALAAVARSGSAGPLGVWEEDFDALVLMAVLLHQQASGGLPREEEGLGEGEDESLLPLALLGERYQRIAWTIAEVGELLGARGPTCAVTPQQLAEWKRWREEAGLGALACSGGAPLARRPRRGRAAAGEPQRALGAEAGRGQHAESGEHKASGEGDAGVHVLRHLRSGRVVCVNGATGCGKSTQVPQYLLEVAPDANIVVAQPRRMAAIQLAKRVASERGEELGQTVGYAIGGGDSTRNQATRLTFVTTGYLLQLLVHKSAELKKLTHVVLDEVHERSVDADMLSLVIKTLLGMYTSVSLVIMSATMNASIFQEHMNITWVVTPLLYTYIIL</sequence>
<dbReference type="SMART" id="SM00487">
    <property type="entry name" value="DEXDc"/>
    <property type="match status" value="1"/>
</dbReference>
<dbReference type="PROSITE" id="PS51192">
    <property type="entry name" value="HELICASE_ATP_BIND_1"/>
    <property type="match status" value="1"/>
</dbReference>
<evidence type="ECO:0000259" key="3">
    <source>
        <dbReference type="PROSITE" id="PS51192"/>
    </source>
</evidence>
<protein>
    <recommendedName>
        <fullName evidence="3">Helicase ATP-binding domain-containing protein</fullName>
    </recommendedName>
</protein>
<feature type="region of interest" description="Disordered" evidence="2">
    <location>
        <begin position="809"/>
        <end position="847"/>
    </location>
</feature>
<comment type="caution">
    <text evidence="4">The sequence shown here is derived from an EMBL/GenBank/DDBJ whole genome shotgun (WGS) entry which is preliminary data.</text>
</comment>
<dbReference type="Pfam" id="PF00270">
    <property type="entry name" value="DEAD"/>
    <property type="match status" value="1"/>
</dbReference>
<evidence type="ECO:0000313" key="4">
    <source>
        <dbReference type="EMBL" id="CAK0793302.1"/>
    </source>
</evidence>
<dbReference type="SUPFAM" id="SSF52540">
    <property type="entry name" value="P-loop containing nucleoside triphosphate hydrolases"/>
    <property type="match status" value="1"/>
</dbReference>
<evidence type="ECO:0000256" key="2">
    <source>
        <dbReference type="SAM" id="MobiDB-lite"/>
    </source>
</evidence>
<evidence type="ECO:0000256" key="1">
    <source>
        <dbReference type="PROSITE-ProRule" id="PRU00023"/>
    </source>
</evidence>
<feature type="region of interest" description="Disordered" evidence="2">
    <location>
        <begin position="652"/>
        <end position="682"/>
    </location>
</feature>
<feature type="compositionally biased region" description="Basic and acidic residues" evidence="2">
    <location>
        <begin position="832"/>
        <end position="845"/>
    </location>
</feature>
<dbReference type="PROSITE" id="PS50297">
    <property type="entry name" value="ANK_REP_REGION"/>
    <property type="match status" value="1"/>
</dbReference>
<keyword evidence="5" id="KW-1185">Reference proteome</keyword>
<dbReference type="InterPro" id="IPR029060">
    <property type="entry name" value="PIN-like_dom_sf"/>
</dbReference>
<keyword evidence="1" id="KW-0040">ANK repeat</keyword>
<dbReference type="InterPro" id="IPR027417">
    <property type="entry name" value="P-loop_NTPase"/>
</dbReference>
<dbReference type="Proteomes" id="UP001189429">
    <property type="component" value="Unassembled WGS sequence"/>
</dbReference>
<dbReference type="InterPro" id="IPR014001">
    <property type="entry name" value="Helicase_ATP-bd"/>
</dbReference>
<feature type="repeat" description="ANK" evidence="1">
    <location>
        <begin position="1"/>
        <end position="31"/>
    </location>
</feature>
<gene>
    <name evidence="4" type="ORF">PCOR1329_LOCUS3641</name>
</gene>
<accession>A0ABN9PS61</accession>
<dbReference type="Gene3D" id="3.40.50.300">
    <property type="entry name" value="P-loop containing nucleotide triphosphate hydrolases"/>
    <property type="match status" value="1"/>
</dbReference>
<dbReference type="InterPro" id="IPR011545">
    <property type="entry name" value="DEAD/DEAH_box_helicase_dom"/>
</dbReference>
<evidence type="ECO:0000313" key="5">
    <source>
        <dbReference type="Proteomes" id="UP001189429"/>
    </source>
</evidence>
<dbReference type="SUPFAM" id="SSF48403">
    <property type="entry name" value="Ankyrin repeat"/>
    <property type="match status" value="1"/>
</dbReference>
<dbReference type="CDD" id="cd17917">
    <property type="entry name" value="DEXHc_RHA-like"/>
    <property type="match status" value="1"/>
</dbReference>
<dbReference type="PANTHER" id="PTHR18934">
    <property type="entry name" value="ATP-DEPENDENT RNA HELICASE"/>
    <property type="match status" value="1"/>
</dbReference>
<reference evidence="4" key="1">
    <citation type="submission" date="2023-10" db="EMBL/GenBank/DDBJ databases">
        <authorList>
            <person name="Chen Y."/>
            <person name="Shah S."/>
            <person name="Dougan E. K."/>
            <person name="Thang M."/>
            <person name="Chan C."/>
        </authorList>
    </citation>
    <scope>NUCLEOTIDE SEQUENCE [LARGE SCALE GENOMIC DNA]</scope>
</reference>
<dbReference type="EMBL" id="CAUYUJ010000936">
    <property type="protein sequence ID" value="CAK0793302.1"/>
    <property type="molecule type" value="Genomic_DNA"/>
</dbReference>